<sequence length="256" mass="26778">MPAVTVSRSGRVARVVLDRPPVNVVDLATAGELAAALEPLRDDHDLCAVVLETRGRVFSAGVDVRDHLPDRGAAMLRAFHRACNALGAVAAPTVARVHGAALGGGCELTLMCDVVVAAESASFALPEIELGVFPPLAAVALPRMIAAHVAWEMILAGRALEAPEALAVGLANRVVPAARLDAEVEDVVATFASLSPASLALAKRVMALARVRPTPLEVDEAERFYVEHLMHTPDAIEGLTAFIEKRAAAWGTVKSG</sequence>
<protein>
    <submittedName>
        <fullName evidence="3">Enoyl-CoA hydratase</fullName>
    </submittedName>
</protein>
<dbReference type="AlphaFoldDB" id="A0A832I2T0"/>
<dbReference type="SUPFAM" id="SSF52096">
    <property type="entry name" value="ClpP/crotonase"/>
    <property type="match status" value="1"/>
</dbReference>
<dbReference type="InterPro" id="IPR001753">
    <property type="entry name" value="Enoyl-CoA_hydra/iso"/>
</dbReference>
<dbReference type="Gene3D" id="3.90.226.10">
    <property type="entry name" value="2-enoyl-CoA Hydratase, Chain A, domain 1"/>
    <property type="match status" value="1"/>
</dbReference>
<comment type="caution">
    <text evidence="3">The sequence shown here is derived from an EMBL/GenBank/DDBJ whole genome shotgun (WGS) entry which is preliminary data.</text>
</comment>
<evidence type="ECO:0000313" key="3">
    <source>
        <dbReference type="EMBL" id="HGZ42559.1"/>
    </source>
</evidence>
<dbReference type="GO" id="GO:0003824">
    <property type="term" value="F:catalytic activity"/>
    <property type="evidence" value="ECO:0007669"/>
    <property type="project" value="InterPro"/>
</dbReference>
<dbReference type="PROSITE" id="PS00166">
    <property type="entry name" value="ENOYL_COA_HYDRATASE"/>
    <property type="match status" value="1"/>
</dbReference>
<dbReference type="EMBL" id="DSQF01000006">
    <property type="protein sequence ID" value="HGZ42559.1"/>
    <property type="molecule type" value="Genomic_DNA"/>
</dbReference>
<dbReference type="PANTHER" id="PTHR11941:SF54">
    <property type="entry name" value="ENOYL-COA HYDRATASE, MITOCHONDRIAL"/>
    <property type="match status" value="1"/>
</dbReference>
<name>A0A832I2T0_UNCEI</name>
<comment type="similarity">
    <text evidence="1 2">Belongs to the enoyl-CoA hydratase/isomerase family.</text>
</comment>
<dbReference type="InterPro" id="IPR029045">
    <property type="entry name" value="ClpP/crotonase-like_dom_sf"/>
</dbReference>
<dbReference type="Pfam" id="PF00378">
    <property type="entry name" value="ECH_1"/>
    <property type="match status" value="1"/>
</dbReference>
<reference evidence="3" key="1">
    <citation type="journal article" date="2020" name="mSystems">
        <title>Genome- and Community-Level Interaction Insights into Carbon Utilization and Element Cycling Functions of Hydrothermarchaeota in Hydrothermal Sediment.</title>
        <authorList>
            <person name="Zhou Z."/>
            <person name="Liu Y."/>
            <person name="Xu W."/>
            <person name="Pan J."/>
            <person name="Luo Z.H."/>
            <person name="Li M."/>
        </authorList>
    </citation>
    <scope>NUCLEOTIDE SEQUENCE [LARGE SCALE GENOMIC DNA]</scope>
    <source>
        <strain evidence="3">SpSt-381</strain>
    </source>
</reference>
<organism evidence="3">
    <name type="scientific">Eiseniibacteriota bacterium</name>
    <dbReference type="NCBI Taxonomy" id="2212470"/>
    <lineage>
        <taxon>Bacteria</taxon>
        <taxon>Candidatus Eiseniibacteriota</taxon>
    </lineage>
</organism>
<gene>
    <name evidence="3" type="ORF">ENR23_03875</name>
</gene>
<dbReference type="CDD" id="cd06558">
    <property type="entry name" value="crotonase-like"/>
    <property type="match status" value="1"/>
</dbReference>
<dbReference type="PANTHER" id="PTHR11941">
    <property type="entry name" value="ENOYL-COA HYDRATASE-RELATED"/>
    <property type="match status" value="1"/>
</dbReference>
<dbReference type="InterPro" id="IPR018376">
    <property type="entry name" value="Enoyl-CoA_hyd/isom_CS"/>
</dbReference>
<proteinExistence type="inferred from homology"/>
<dbReference type="GO" id="GO:0006635">
    <property type="term" value="P:fatty acid beta-oxidation"/>
    <property type="evidence" value="ECO:0007669"/>
    <property type="project" value="TreeGrafter"/>
</dbReference>
<accession>A0A832I2T0</accession>
<evidence type="ECO:0000256" key="2">
    <source>
        <dbReference type="RuleBase" id="RU003707"/>
    </source>
</evidence>
<evidence type="ECO:0000256" key="1">
    <source>
        <dbReference type="ARBA" id="ARBA00005254"/>
    </source>
</evidence>